<evidence type="ECO:0000256" key="2">
    <source>
        <dbReference type="SAM" id="MobiDB-lite"/>
    </source>
</evidence>
<keyword evidence="5" id="KW-1185">Reference proteome</keyword>
<evidence type="ECO:0000313" key="5">
    <source>
        <dbReference type="Proteomes" id="UP000054558"/>
    </source>
</evidence>
<name>A0A1Y1IDM6_KLENI</name>
<dbReference type="GO" id="GO:0004672">
    <property type="term" value="F:protein kinase activity"/>
    <property type="evidence" value="ECO:0007669"/>
    <property type="project" value="InterPro"/>
</dbReference>
<dbReference type="SUPFAM" id="SSF56112">
    <property type="entry name" value="Protein kinase-like (PK-like)"/>
    <property type="match status" value="1"/>
</dbReference>
<dbReference type="GO" id="GO:0005524">
    <property type="term" value="F:ATP binding"/>
    <property type="evidence" value="ECO:0007669"/>
    <property type="project" value="InterPro"/>
</dbReference>
<evidence type="ECO:0000313" key="4">
    <source>
        <dbReference type="EMBL" id="GAQ86827.1"/>
    </source>
</evidence>
<feature type="compositionally biased region" description="Gly residues" evidence="2">
    <location>
        <begin position="258"/>
        <end position="282"/>
    </location>
</feature>
<proteinExistence type="predicted"/>
<dbReference type="Gene3D" id="3.30.200.20">
    <property type="entry name" value="Phosphorylase Kinase, domain 1"/>
    <property type="match status" value="1"/>
</dbReference>
<dbReference type="AlphaFoldDB" id="A0A1Y1IDM6"/>
<dbReference type="PROSITE" id="PS50011">
    <property type="entry name" value="PROTEIN_KINASE_DOM"/>
    <property type="match status" value="1"/>
</dbReference>
<dbReference type="Pfam" id="PF07714">
    <property type="entry name" value="PK_Tyr_Ser-Thr"/>
    <property type="match status" value="1"/>
</dbReference>
<feature type="domain" description="Protein kinase" evidence="3">
    <location>
        <begin position="544"/>
        <end position="800"/>
    </location>
</feature>
<dbReference type="SMART" id="SM00220">
    <property type="entry name" value="S_TKc"/>
    <property type="match status" value="1"/>
</dbReference>
<feature type="region of interest" description="Disordered" evidence="2">
    <location>
        <begin position="252"/>
        <end position="337"/>
    </location>
</feature>
<keyword evidence="1" id="KW-0833">Ubl conjugation pathway</keyword>
<organism evidence="4 5">
    <name type="scientific">Klebsormidium nitens</name>
    <name type="common">Green alga</name>
    <name type="synonym">Ulothrix nitens</name>
    <dbReference type="NCBI Taxonomy" id="105231"/>
    <lineage>
        <taxon>Eukaryota</taxon>
        <taxon>Viridiplantae</taxon>
        <taxon>Streptophyta</taxon>
        <taxon>Klebsormidiophyceae</taxon>
        <taxon>Klebsormidiales</taxon>
        <taxon>Klebsormidiaceae</taxon>
        <taxon>Klebsormidium</taxon>
    </lineage>
</organism>
<sequence>MAEPGGSLGVALRDGAGFQESSLPKLQKDLEKSEKFELAFINGSLLCSPKARAFGSAMQSFFERAMTAEENNRVSILNNNGQLLSTRRTLATVSHNELVKVGANLMDGQKQVDKETMTTKAKGTTRTKAPVPEWYPMFPVPNDARIGHSPKCLADPKLHAECKGCGRQPSRAEYRESKFRERVQKLKQSELWLLIDAVFEHFRGKAKELKALEEFMNGYFKKSTLSIPVQATMAEYFAFLTAEAENRLGVLGTPPENLGGGQSAGGGESGGLRDGPVIGHGAGARDLAANGVDATVKTERTPKRVRDGLEGNNLGGHPPAVKPRQKDGPQPQGLFEGAQNGHQIVEGLDLPSELDPVDSVLKVFEEECAATARDDVTAGVSGSSGGVPGTVDQTSVPEQHVPPPLYGPTPAAAGASGDRRRPWDSLGRFLLPGCLSPQVQQGDMLVAPGPIRGASSRMSAARRLSEHLGVPLREEWLREDAAAAREFSSPEQYTQAPPSPEYQQGSDLLLLGMMARASLSTELKLLRRHHTYSYRELEAATDSFSPARLLGEGEVGKLYHGTLAGTPVAIKVPHPEVLQGGNVFQHEVDILGRRRPWATVRFMGYCPGHFCLVYEYCHNGSLEDRLARKGGSPPLPWFIRIRIACQVADRLLLTIPGAIFQDVKPSNILLDLHLKARLADASILSVAAPNVTSSTPTAKGSGDGGPSQLSFRPVEEDAVDLFGFGVVLLQLLTNLPPLGIVGTVNKALKHKKIMASVDVEAGDWPKSVAVKVARLGLACTTKRSLDRYHLRKVLIKLQYVLGVLNEHQNEFTICGEKEKGLTDRSAPPSAAAKRRPCWSRSTRLMCPRSGSSQGRNGGLLCPLTGPEGYVGRSESV</sequence>
<dbReference type="Gene3D" id="1.10.510.10">
    <property type="entry name" value="Transferase(Phosphotransferase) domain 1"/>
    <property type="match status" value="1"/>
</dbReference>
<dbReference type="PANTHER" id="PTHR45647:SF139">
    <property type="entry name" value="OS02G0152300 PROTEIN"/>
    <property type="match status" value="1"/>
</dbReference>
<accession>A0A1Y1IDM6</accession>
<feature type="region of interest" description="Disordered" evidence="2">
    <location>
        <begin position="375"/>
        <end position="397"/>
    </location>
</feature>
<dbReference type="PANTHER" id="PTHR45647">
    <property type="entry name" value="OS02G0152300 PROTEIN"/>
    <property type="match status" value="1"/>
</dbReference>
<dbReference type="InterPro" id="IPR001245">
    <property type="entry name" value="Ser-Thr/Tyr_kinase_cat_dom"/>
</dbReference>
<feature type="compositionally biased region" description="Basic and acidic residues" evidence="2">
    <location>
        <begin position="296"/>
        <end position="309"/>
    </location>
</feature>
<gene>
    <name evidence="4" type="ORF">KFL_003140060</name>
</gene>
<reference evidence="4 5" key="1">
    <citation type="journal article" date="2014" name="Nat. Commun.">
        <title>Klebsormidium flaccidum genome reveals primary factors for plant terrestrial adaptation.</title>
        <authorList>
            <person name="Hori K."/>
            <person name="Maruyama F."/>
            <person name="Fujisawa T."/>
            <person name="Togashi T."/>
            <person name="Yamamoto N."/>
            <person name="Seo M."/>
            <person name="Sato S."/>
            <person name="Yamada T."/>
            <person name="Mori H."/>
            <person name="Tajima N."/>
            <person name="Moriyama T."/>
            <person name="Ikeuchi M."/>
            <person name="Watanabe M."/>
            <person name="Wada H."/>
            <person name="Kobayashi K."/>
            <person name="Saito M."/>
            <person name="Masuda T."/>
            <person name="Sasaki-Sekimoto Y."/>
            <person name="Mashiguchi K."/>
            <person name="Awai K."/>
            <person name="Shimojima M."/>
            <person name="Masuda S."/>
            <person name="Iwai M."/>
            <person name="Nobusawa T."/>
            <person name="Narise T."/>
            <person name="Kondo S."/>
            <person name="Saito H."/>
            <person name="Sato R."/>
            <person name="Murakawa M."/>
            <person name="Ihara Y."/>
            <person name="Oshima-Yamada Y."/>
            <person name="Ohtaka K."/>
            <person name="Satoh M."/>
            <person name="Sonobe K."/>
            <person name="Ishii M."/>
            <person name="Ohtani R."/>
            <person name="Kanamori-Sato M."/>
            <person name="Honoki R."/>
            <person name="Miyazaki D."/>
            <person name="Mochizuki H."/>
            <person name="Umetsu J."/>
            <person name="Higashi K."/>
            <person name="Shibata D."/>
            <person name="Kamiya Y."/>
            <person name="Sato N."/>
            <person name="Nakamura Y."/>
            <person name="Tabata S."/>
            <person name="Ida S."/>
            <person name="Kurokawa K."/>
            <person name="Ohta H."/>
        </authorList>
    </citation>
    <scope>NUCLEOTIDE SEQUENCE [LARGE SCALE GENOMIC DNA]</scope>
    <source>
        <strain evidence="4 5">NIES-2285</strain>
    </source>
</reference>
<protein>
    <submittedName>
        <fullName evidence="4">Protein kinase-like domain containing protein</fullName>
    </submittedName>
</protein>
<evidence type="ECO:0000259" key="3">
    <source>
        <dbReference type="PROSITE" id="PS50011"/>
    </source>
</evidence>
<dbReference type="Proteomes" id="UP000054558">
    <property type="component" value="Unassembled WGS sequence"/>
</dbReference>
<keyword evidence="4" id="KW-0418">Kinase</keyword>
<dbReference type="InterPro" id="IPR011009">
    <property type="entry name" value="Kinase-like_dom_sf"/>
</dbReference>
<keyword evidence="4" id="KW-0808">Transferase</keyword>
<dbReference type="InterPro" id="IPR051348">
    <property type="entry name" value="U-box_ubiquitin_ligases"/>
</dbReference>
<dbReference type="OrthoDB" id="4062651at2759"/>
<evidence type="ECO:0000256" key="1">
    <source>
        <dbReference type="ARBA" id="ARBA00022786"/>
    </source>
</evidence>
<dbReference type="EMBL" id="DF237263">
    <property type="protein sequence ID" value="GAQ86827.1"/>
    <property type="molecule type" value="Genomic_DNA"/>
</dbReference>
<dbReference type="InterPro" id="IPR000719">
    <property type="entry name" value="Prot_kinase_dom"/>
</dbReference>